<dbReference type="RefSeq" id="WP_131632189.1">
    <property type="nucleotide sequence ID" value="NZ_SJOO01000001.1"/>
</dbReference>
<feature type="transmembrane region" description="Helical" evidence="1">
    <location>
        <begin position="203"/>
        <end position="221"/>
    </location>
</feature>
<feature type="transmembrane region" description="Helical" evidence="1">
    <location>
        <begin position="105"/>
        <end position="122"/>
    </location>
</feature>
<evidence type="ECO:0000313" key="2">
    <source>
        <dbReference type="EMBL" id="TCB94598.1"/>
    </source>
</evidence>
<reference evidence="2 3" key="1">
    <citation type="submission" date="2019-02" db="EMBL/GenBank/DDBJ databases">
        <title>The draft genome of Enterobacter spp. strains.</title>
        <authorList>
            <person name="Wang C."/>
            <person name="Feng Y."/>
            <person name="Zong Z."/>
        </authorList>
    </citation>
    <scope>NUCLEOTIDE SEQUENCE [LARGE SCALE GENOMIC DNA]</scope>
    <source>
        <strain evidence="2 3">WCHEW120002</strain>
    </source>
</reference>
<organism evidence="2 3">
    <name type="scientific">Enterobacter wuhouensis</name>
    <dbReference type="NCBI Taxonomy" id="2529381"/>
    <lineage>
        <taxon>Bacteria</taxon>
        <taxon>Pseudomonadati</taxon>
        <taxon>Pseudomonadota</taxon>
        <taxon>Gammaproteobacteria</taxon>
        <taxon>Enterobacterales</taxon>
        <taxon>Enterobacteriaceae</taxon>
        <taxon>Enterobacter</taxon>
    </lineage>
</organism>
<dbReference type="InterPro" id="IPR045691">
    <property type="entry name" value="DUF6056"/>
</dbReference>
<feature type="transmembrane region" description="Helical" evidence="1">
    <location>
        <begin position="73"/>
        <end position="98"/>
    </location>
</feature>
<feature type="transmembrane region" description="Helical" evidence="1">
    <location>
        <begin position="314"/>
        <end position="333"/>
    </location>
</feature>
<gene>
    <name evidence="2" type="ORF">E0L20_00540</name>
</gene>
<proteinExistence type="predicted"/>
<dbReference type="AlphaFoldDB" id="A0A4R0GGU1"/>
<name>A0A4R0GGU1_9ENTR</name>
<dbReference type="Pfam" id="PF19528">
    <property type="entry name" value="DUF6056"/>
    <property type="match status" value="1"/>
</dbReference>
<feature type="transmembrane region" description="Helical" evidence="1">
    <location>
        <begin position="288"/>
        <end position="308"/>
    </location>
</feature>
<dbReference type="Proteomes" id="UP000291424">
    <property type="component" value="Unassembled WGS sequence"/>
</dbReference>
<accession>A0A4R0GGU1</accession>
<dbReference type="OrthoDB" id="1661582at2"/>
<keyword evidence="1" id="KW-1133">Transmembrane helix</keyword>
<feature type="transmembrane region" description="Helical" evidence="1">
    <location>
        <begin position="255"/>
        <end position="276"/>
    </location>
</feature>
<dbReference type="EMBL" id="SJOO01000001">
    <property type="protein sequence ID" value="TCB94598.1"/>
    <property type="molecule type" value="Genomic_DNA"/>
</dbReference>
<feature type="transmembrane region" description="Helical" evidence="1">
    <location>
        <begin position="159"/>
        <end position="174"/>
    </location>
</feature>
<keyword evidence="1" id="KW-0472">Membrane</keyword>
<evidence type="ECO:0000256" key="1">
    <source>
        <dbReference type="SAM" id="Phobius"/>
    </source>
</evidence>
<feature type="transmembrane region" description="Helical" evidence="1">
    <location>
        <begin position="340"/>
        <end position="356"/>
    </location>
</feature>
<sequence>MILNKSQLSIATAFVIFIIFFSFSLKTPMHSDDFGYFLKGLSIDEHYHHYMTWSGRIVADYISSSLLLINDHLIISLINAFAATSLIFLAVSIPCLYFDVKLSPTYILVIFCLYWLGNPSLGQSTFWVVGSANYLWTNLLVLSFIYVYILTIVKKSNKLIYISLSVLGLLAGCSNENTSLILLFAITAINAYLIINKIKDIKFLILTTIPLSIGSAFLLLAPGNFVRASSNSFDDWNALSIFSKLKIHLLERMPYSILSSWLVIALGILFLCIYIFNYKLKARNNIYFPLIFLLAFFGSNIILAVSPYTPSRSYVGGFVFLLLFTSSTLILAYKNSRNKFAINLLTAFLVVNAAYSCTKDYSVYAMTEKQNQLRIMSIISARNHGLNNISIPNFYISGLYRPEDKFDLFHNNKAMGKYYGMNSVDLDRTAFFDYSSVLSPSELKSPLNLGSNLTIKSISLNEIIFKRTTTIAIGFYKNPSNASSVCAGSIFIKLKLRNGKTFEKKVPNKFITLSGINYTGIEFPEVSKDDVVSGWIGIYGCGILKKFK</sequence>
<evidence type="ECO:0000313" key="3">
    <source>
        <dbReference type="Proteomes" id="UP000291424"/>
    </source>
</evidence>
<feature type="transmembrane region" description="Helical" evidence="1">
    <location>
        <begin position="7"/>
        <end position="25"/>
    </location>
</feature>
<keyword evidence="1" id="KW-0812">Transmembrane</keyword>
<comment type="caution">
    <text evidence="2">The sequence shown here is derived from an EMBL/GenBank/DDBJ whole genome shotgun (WGS) entry which is preliminary data.</text>
</comment>
<feature type="transmembrane region" description="Helical" evidence="1">
    <location>
        <begin position="180"/>
        <end position="196"/>
    </location>
</feature>
<feature type="transmembrane region" description="Helical" evidence="1">
    <location>
        <begin position="134"/>
        <end position="152"/>
    </location>
</feature>
<protein>
    <submittedName>
        <fullName evidence="2">Uncharacterized protein</fullName>
    </submittedName>
</protein>